<name>A0ABT1NX25_9MICC</name>
<feature type="transmembrane region" description="Helical" evidence="2">
    <location>
        <begin position="212"/>
        <end position="233"/>
    </location>
</feature>
<dbReference type="Proteomes" id="UP001206924">
    <property type="component" value="Unassembled WGS sequence"/>
</dbReference>
<feature type="domain" description="YncI copper-binding" evidence="4">
    <location>
        <begin position="28"/>
        <end position="174"/>
    </location>
</feature>
<protein>
    <submittedName>
        <fullName evidence="5">YcnI family protein</fullName>
    </submittedName>
</protein>
<feature type="chain" id="PRO_5046231553" evidence="3">
    <location>
        <begin position="26"/>
        <end position="241"/>
    </location>
</feature>
<evidence type="ECO:0000313" key="5">
    <source>
        <dbReference type="EMBL" id="MCQ1951254.1"/>
    </source>
</evidence>
<keyword evidence="2" id="KW-0812">Transmembrane</keyword>
<proteinExistence type="predicted"/>
<comment type="caution">
    <text evidence="5">The sequence shown here is derived from an EMBL/GenBank/DDBJ whole genome shotgun (WGS) entry which is preliminary data.</text>
</comment>
<evidence type="ECO:0000259" key="4">
    <source>
        <dbReference type="Pfam" id="PF07987"/>
    </source>
</evidence>
<feature type="signal peptide" evidence="3">
    <location>
        <begin position="1"/>
        <end position="25"/>
    </location>
</feature>
<dbReference type="Gene3D" id="2.60.40.2230">
    <property type="entry name" value="Uncharacterised protein YcnI-like PF07987, DUF1775"/>
    <property type="match status" value="1"/>
</dbReference>
<evidence type="ECO:0000256" key="2">
    <source>
        <dbReference type="SAM" id="Phobius"/>
    </source>
</evidence>
<keyword evidence="2" id="KW-1133">Transmembrane helix</keyword>
<evidence type="ECO:0000256" key="3">
    <source>
        <dbReference type="SAM" id="SignalP"/>
    </source>
</evidence>
<dbReference type="InterPro" id="IPR012533">
    <property type="entry name" value="YcnI-copper_dom"/>
</dbReference>
<keyword evidence="6" id="KW-1185">Reference proteome</keyword>
<evidence type="ECO:0000256" key="1">
    <source>
        <dbReference type="SAM" id="MobiDB-lite"/>
    </source>
</evidence>
<sequence length="241" mass="24716">MRTSSSVLLAAGGTAALMALGLAPAAAHVHVTPDTTGAGESALLTFDLSHGCEGSPTTALTFTLPDELADATPTAHPGWDIEKVTEELAEPRTLPNGSQVSSRTSEIVYTAKEPLPDGVRDTITLGVDLPDAEDTTLAFPVLQSCEKGETDWSQIPAEGQSGHDLDSPAPVVTITEADDDDDHAAGDEHGSAHGTTPESADDRDDDVETAEVAGYVGLGAGLLGLAAGVTALIRTRGRNRA</sequence>
<dbReference type="InterPro" id="IPR038507">
    <property type="entry name" value="YcnI-like_sf"/>
</dbReference>
<feature type="region of interest" description="Disordered" evidence="1">
    <location>
        <begin position="179"/>
        <end position="205"/>
    </location>
</feature>
<gene>
    <name evidence="5" type="ORF">NNX28_15145</name>
</gene>
<dbReference type="CDD" id="cd08545">
    <property type="entry name" value="YcnI_like"/>
    <property type="match status" value="1"/>
</dbReference>
<dbReference type="Pfam" id="PF07987">
    <property type="entry name" value="DUF1775"/>
    <property type="match status" value="1"/>
</dbReference>
<dbReference type="RefSeq" id="WP_255866346.1">
    <property type="nucleotide sequence ID" value="NZ_CP104263.1"/>
</dbReference>
<keyword evidence="3" id="KW-0732">Signal</keyword>
<evidence type="ECO:0000313" key="6">
    <source>
        <dbReference type="Proteomes" id="UP001206924"/>
    </source>
</evidence>
<accession>A0ABT1NX25</accession>
<dbReference type="EMBL" id="JANFLP010000016">
    <property type="protein sequence ID" value="MCQ1951254.1"/>
    <property type="molecule type" value="Genomic_DNA"/>
</dbReference>
<organism evidence="5 6">
    <name type="scientific">Arthrobacter jinronghuae</name>
    <dbReference type="NCBI Taxonomy" id="2964609"/>
    <lineage>
        <taxon>Bacteria</taxon>
        <taxon>Bacillati</taxon>
        <taxon>Actinomycetota</taxon>
        <taxon>Actinomycetes</taxon>
        <taxon>Micrococcales</taxon>
        <taxon>Micrococcaceae</taxon>
        <taxon>Arthrobacter</taxon>
    </lineage>
</organism>
<reference evidence="5 6" key="1">
    <citation type="submission" date="2022-07" db="EMBL/GenBank/DDBJ databases">
        <title>Novel species in genus Arthrobacter.</title>
        <authorList>
            <person name="Liu Y."/>
        </authorList>
    </citation>
    <scope>NUCLEOTIDE SEQUENCE [LARGE SCALE GENOMIC DNA]</scope>
    <source>
        <strain evidence="6">zg-Y859</strain>
    </source>
</reference>
<keyword evidence="2" id="KW-0472">Membrane</keyword>